<dbReference type="PANTHER" id="PTHR24244:SF0">
    <property type="entry name" value="G-PROTEIN COUPLED RECEPTORS FAMILY 1 PROFILE DOMAIN-CONTAINING PROTEIN"/>
    <property type="match status" value="1"/>
</dbReference>
<dbReference type="Proteomes" id="UP000018468">
    <property type="component" value="Linkage group LG18"/>
</dbReference>
<dbReference type="PRINTS" id="PR00237">
    <property type="entry name" value="GPCRRHODOPSN"/>
</dbReference>
<dbReference type="GO" id="GO:0016020">
    <property type="term" value="C:membrane"/>
    <property type="evidence" value="ECO:0007669"/>
    <property type="project" value="UniProtKB-SubCell"/>
</dbReference>
<dbReference type="AlphaFoldDB" id="W5NP98"/>
<dbReference type="InterPro" id="IPR027294">
    <property type="entry name" value="NPS_rcpt"/>
</dbReference>
<dbReference type="InterPro" id="IPR000276">
    <property type="entry name" value="GPCR_Rhodpsn"/>
</dbReference>
<feature type="transmembrane region" description="Helical" evidence="5">
    <location>
        <begin position="106"/>
        <end position="124"/>
    </location>
</feature>
<accession>W5NP98</accession>
<feature type="transmembrane region" description="Helical" evidence="5">
    <location>
        <begin position="136"/>
        <end position="157"/>
    </location>
</feature>
<evidence type="ECO:0000256" key="3">
    <source>
        <dbReference type="ARBA" id="ARBA00022989"/>
    </source>
</evidence>
<dbReference type="PANTHER" id="PTHR24244">
    <property type="entry name" value="NEUROPEPTIDE S RECEPTOR"/>
    <property type="match status" value="1"/>
</dbReference>
<evidence type="ECO:0000259" key="6">
    <source>
        <dbReference type="PROSITE" id="PS50262"/>
    </source>
</evidence>
<dbReference type="GeneTree" id="ENSGT00940000155094"/>
<dbReference type="GO" id="GO:0008188">
    <property type="term" value="F:neuropeptide receptor activity"/>
    <property type="evidence" value="ECO:0007669"/>
    <property type="project" value="InterPro"/>
</dbReference>
<feature type="transmembrane region" description="Helical" evidence="5">
    <location>
        <begin position="229"/>
        <end position="250"/>
    </location>
</feature>
<dbReference type="eggNOG" id="ENOG502QUZD">
    <property type="taxonomic scope" value="Eukaryota"/>
</dbReference>
<dbReference type="SUPFAM" id="SSF81321">
    <property type="entry name" value="Family A G protein-coupled receptor-like"/>
    <property type="match status" value="1"/>
</dbReference>
<protein>
    <submittedName>
        <fullName evidence="7">Si:dkey-78k11.9</fullName>
    </submittedName>
</protein>
<dbReference type="InterPro" id="IPR017452">
    <property type="entry name" value="GPCR_Rhodpsn_7TM"/>
</dbReference>
<reference evidence="7" key="2">
    <citation type="submission" date="2025-08" db="UniProtKB">
        <authorList>
            <consortium name="Ensembl"/>
        </authorList>
    </citation>
    <scope>IDENTIFICATION</scope>
</reference>
<evidence type="ECO:0000256" key="2">
    <source>
        <dbReference type="ARBA" id="ARBA00022692"/>
    </source>
</evidence>
<feature type="transmembrane region" description="Helical" evidence="5">
    <location>
        <begin position="190"/>
        <end position="217"/>
    </location>
</feature>
<dbReference type="Bgee" id="ENSLOCG00000018356">
    <property type="expression patterns" value="Expressed in intestine and 11 other cell types or tissues"/>
</dbReference>
<name>W5NP98_LEPOC</name>
<evidence type="ECO:0000256" key="5">
    <source>
        <dbReference type="SAM" id="Phobius"/>
    </source>
</evidence>
<feature type="transmembrane region" description="Helical" evidence="5">
    <location>
        <begin position="29"/>
        <end position="50"/>
    </location>
</feature>
<dbReference type="HOGENOM" id="CLU_009579_8_2_1"/>
<feature type="transmembrane region" description="Helical" evidence="5">
    <location>
        <begin position="62"/>
        <end position="86"/>
    </location>
</feature>
<keyword evidence="2 5" id="KW-0812">Transmembrane</keyword>
<dbReference type="PRINTS" id="PR01157">
    <property type="entry name" value="P2YPURNOCPTR"/>
</dbReference>
<dbReference type="Gene3D" id="1.20.1070.10">
    <property type="entry name" value="Rhodopsin 7-helix transmembrane proteins"/>
    <property type="match status" value="1"/>
</dbReference>
<comment type="subcellular location">
    <subcellularLocation>
        <location evidence="1">Membrane</location>
    </subcellularLocation>
</comment>
<evidence type="ECO:0000256" key="1">
    <source>
        <dbReference type="ARBA" id="ARBA00004370"/>
    </source>
</evidence>
<dbReference type="PROSITE" id="PS50262">
    <property type="entry name" value="G_PROTEIN_RECEP_F1_2"/>
    <property type="match status" value="1"/>
</dbReference>
<evidence type="ECO:0000313" key="7">
    <source>
        <dbReference type="Ensembl" id="ENSLOCP00000022457.1"/>
    </source>
</evidence>
<proteinExistence type="predicted"/>
<sequence length="341" mass="39016">SHSSKRTGAMTNSSCKIINRHFTHVFLPAVYVSVFIIGFIANCWGLRHVIRNWKKMGKINVFVLNLGIADLLYVVTLPFLVAYYASSSEWMFGEVFCKITRFCFHLNLYGSIGFLTCISVYRYLGIVHPMKIMGRITLRHSVGVCFVVWVLVIVQILPDMFFDKSYPQSSNACFDTTANHLLKLYMPYSIGWTVTGFGIPSLIILGCYGHVAVVLSTKANVNTLLKQRCLKLVVILTILFSVCFIPYHLLRNLNMKTRLLQLEGKCHESFNKIYISYQVSRGLACMNSAMNPLIYLVSNDDFIMRFHSMSKRARRSVVQLRNVIHYRRPTNECDSPNTSKE</sequence>
<keyword evidence="4 5" id="KW-0472">Membrane</keyword>
<keyword evidence="3 5" id="KW-1133">Transmembrane helix</keyword>
<reference evidence="8" key="1">
    <citation type="submission" date="2011-12" db="EMBL/GenBank/DDBJ databases">
        <title>The Draft Genome of Lepisosteus oculatus.</title>
        <authorList>
            <consortium name="The Broad Institute Genome Assembly &amp; Analysis Group"/>
            <consortium name="Computational R&amp;D Group"/>
            <consortium name="and Sequencing Platform"/>
            <person name="Di Palma F."/>
            <person name="Alfoldi J."/>
            <person name="Johnson J."/>
            <person name="Berlin A."/>
            <person name="Gnerre S."/>
            <person name="Jaffe D."/>
            <person name="MacCallum I."/>
            <person name="Young S."/>
            <person name="Walker B.J."/>
            <person name="Lander E.S."/>
            <person name="Lindblad-Toh K."/>
        </authorList>
    </citation>
    <scope>NUCLEOTIDE SEQUENCE [LARGE SCALE GENOMIC DNA]</scope>
</reference>
<dbReference type="InParanoid" id="W5NP98"/>
<organism evidence="7 8">
    <name type="scientific">Lepisosteus oculatus</name>
    <name type="common">Spotted gar</name>
    <dbReference type="NCBI Taxonomy" id="7918"/>
    <lineage>
        <taxon>Eukaryota</taxon>
        <taxon>Metazoa</taxon>
        <taxon>Chordata</taxon>
        <taxon>Craniata</taxon>
        <taxon>Vertebrata</taxon>
        <taxon>Euteleostomi</taxon>
        <taxon>Actinopterygii</taxon>
        <taxon>Neopterygii</taxon>
        <taxon>Holostei</taxon>
        <taxon>Semionotiformes</taxon>
        <taxon>Lepisosteidae</taxon>
        <taxon>Lepisosteus</taxon>
    </lineage>
</organism>
<evidence type="ECO:0000256" key="4">
    <source>
        <dbReference type="ARBA" id="ARBA00023136"/>
    </source>
</evidence>
<dbReference type="CDD" id="cd15967">
    <property type="entry name" value="7tmA_P2Y1-like"/>
    <property type="match status" value="1"/>
</dbReference>
<reference evidence="7" key="3">
    <citation type="submission" date="2025-09" db="UniProtKB">
        <authorList>
            <consortium name="Ensembl"/>
        </authorList>
    </citation>
    <scope>IDENTIFICATION</scope>
</reference>
<dbReference type="Ensembl" id="ENSLOCT00000022498.1">
    <property type="protein sequence ID" value="ENSLOCP00000022457.1"/>
    <property type="gene ID" value="ENSLOCG00000018356.1"/>
</dbReference>
<dbReference type="EMBL" id="AHAT01021171">
    <property type="status" value="NOT_ANNOTATED_CDS"/>
    <property type="molecule type" value="Genomic_DNA"/>
</dbReference>
<keyword evidence="8" id="KW-1185">Reference proteome</keyword>
<evidence type="ECO:0000313" key="8">
    <source>
        <dbReference type="Proteomes" id="UP000018468"/>
    </source>
</evidence>
<dbReference type="OMA" id="IIGCYCH"/>
<feature type="domain" description="G-protein coupled receptors family 1 profile" evidence="6">
    <location>
        <begin position="41"/>
        <end position="295"/>
    </location>
</feature>
<dbReference type="Pfam" id="PF00001">
    <property type="entry name" value="7tm_1"/>
    <property type="match status" value="1"/>
</dbReference>